<dbReference type="AlphaFoldDB" id="E4RP50"/>
<gene>
    <name evidence="12" type="primary">atpF</name>
    <name evidence="15" type="ordered locus">Halsa_0400</name>
</gene>
<comment type="function">
    <text evidence="10 12">F(1)F(0) ATP synthase produces ATP from ADP in the presence of a proton or sodium gradient. F-type ATPases consist of two structural domains, F(1) containing the extramembraneous catalytic core and F(0) containing the membrane proton channel, linked together by a central stalk and a peripheral stalk. During catalysis, ATP synthesis in the catalytic domain of F(1) is coupled via a rotary mechanism of the central stalk subunits to proton translocation.</text>
</comment>
<evidence type="ECO:0000256" key="3">
    <source>
        <dbReference type="ARBA" id="ARBA00022547"/>
    </source>
</evidence>
<comment type="function">
    <text evidence="12">Component of the F(0) channel, it forms part of the peripheral stalk, linking F(1) to F(0).</text>
</comment>
<dbReference type="GO" id="GO:0046961">
    <property type="term" value="F:proton-transporting ATPase activity, rotational mechanism"/>
    <property type="evidence" value="ECO:0007669"/>
    <property type="project" value="TreeGrafter"/>
</dbReference>
<evidence type="ECO:0000313" key="16">
    <source>
        <dbReference type="Proteomes" id="UP000007434"/>
    </source>
</evidence>
<keyword evidence="8 12" id="KW-0472">Membrane</keyword>
<evidence type="ECO:0000256" key="6">
    <source>
        <dbReference type="ARBA" id="ARBA00022989"/>
    </source>
</evidence>
<dbReference type="InterPro" id="IPR002146">
    <property type="entry name" value="ATP_synth_b/b'su_bac/chlpt"/>
</dbReference>
<evidence type="ECO:0000313" key="15">
    <source>
        <dbReference type="EMBL" id="ADQ13875.1"/>
    </source>
</evidence>
<evidence type="ECO:0000256" key="1">
    <source>
        <dbReference type="ARBA" id="ARBA00005513"/>
    </source>
</evidence>
<sequence>MVNINTTMLWQIFNFFVLMYLLKRYLYSPIKDILEKRAAHVNTEIDDAEKMREEAKKLKEKYQAKLRDARGEAQNIIDKAEDRANVKAKNIIKEAEEKAENIKAKKMEEIEKAKKETMAELRNKVASMTILATNRLIQEQLDEDKHQVMINQFIDQLDAEKLGEIQ</sequence>
<keyword evidence="6 12" id="KW-1133">Transmembrane helix</keyword>
<keyword evidence="5 12" id="KW-0375">Hydrogen ion transport</keyword>
<reference evidence="15 16" key="1">
    <citation type="submission" date="2010-11" db="EMBL/GenBank/DDBJ databases">
        <title>Complete sequence of Halanaerobium sp. sapolanicus.</title>
        <authorList>
            <consortium name="US DOE Joint Genome Institute"/>
            <person name="Lucas S."/>
            <person name="Copeland A."/>
            <person name="Lapidus A."/>
            <person name="Cheng J.-F."/>
            <person name="Bruce D."/>
            <person name="Goodwin L."/>
            <person name="Pitluck S."/>
            <person name="Davenport K."/>
            <person name="Detter J.C."/>
            <person name="Han C."/>
            <person name="Tapia R."/>
            <person name="Land M."/>
            <person name="Hauser L."/>
            <person name="Jeffries C."/>
            <person name="Kyrpides N."/>
            <person name="Ivanova N."/>
            <person name="Mikhailova N."/>
            <person name="Begemann M.B."/>
            <person name="Mormile M.R."/>
            <person name="Wall J.D."/>
            <person name="Elias D.A."/>
            <person name="Woyke T."/>
        </authorList>
    </citation>
    <scope>NUCLEOTIDE SEQUENCE [LARGE SCALE GENOMIC DNA]</scope>
    <source>
        <strain evidence="16">sapolanicus</strain>
    </source>
</reference>
<comment type="similarity">
    <text evidence="1 12 13">Belongs to the ATPase B chain family.</text>
</comment>
<evidence type="ECO:0000256" key="10">
    <source>
        <dbReference type="ARBA" id="ARBA00025198"/>
    </source>
</evidence>
<dbReference type="PANTHER" id="PTHR33445">
    <property type="entry name" value="ATP SYNTHASE SUBUNIT B', CHLOROPLASTIC"/>
    <property type="match status" value="1"/>
</dbReference>
<keyword evidence="14" id="KW-0175">Coiled coil</keyword>
<comment type="subcellular location">
    <subcellularLocation>
        <location evidence="12">Cell membrane</location>
        <topology evidence="12">Single-pass membrane protein</topology>
    </subcellularLocation>
    <subcellularLocation>
        <location evidence="11">Endomembrane system</location>
        <topology evidence="11">Single-pass membrane protein</topology>
    </subcellularLocation>
</comment>
<dbReference type="OrthoDB" id="9795863at2"/>
<dbReference type="GO" id="GO:0045259">
    <property type="term" value="C:proton-transporting ATP synthase complex"/>
    <property type="evidence" value="ECO:0007669"/>
    <property type="project" value="UniProtKB-KW"/>
</dbReference>
<evidence type="ECO:0000256" key="8">
    <source>
        <dbReference type="ARBA" id="ARBA00023136"/>
    </source>
</evidence>
<organism evidence="15 16">
    <name type="scientific">Halanaerobium hydrogeniformans</name>
    <name type="common">Halanaerobium sp. (strain sapolanicus)</name>
    <dbReference type="NCBI Taxonomy" id="656519"/>
    <lineage>
        <taxon>Bacteria</taxon>
        <taxon>Bacillati</taxon>
        <taxon>Bacillota</taxon>
        <taxon>Clostridia</taxon>
        <taxon>Halanaerobiales</taxon>
        <taxon>Halanaerobiaceae</taxon>
        <taxon>Halanaerobium</taxon>
    </lineage>
</organism>
<keyword evidence="2 12" id="KW-0813">Transport</keyword>
<evidence type="ECO:0000256" key="2">
    <source>
        <dbReference type="ARBA" id="ARBA00022448"/>
    </source>
</evidence>
<dbReference type="SUPFAM" id="SSF81573">
    <property type="entry name" value="F1F0 ATP synthase subunit B, membrane domain"/>
    <property type="match status" value="1"/>
</dbReference>
<dbReference type="GO" id="GO:0005886">
    <property type="term" value="C:plasma membrane"/>
    <property type="evidence" value="ECO:0007669"/>
    <property type="project" value="UniProtKB-SubCell"/>
</dbReference>
<dbReference type="Proteomes" id="UP000007434">
    <property type="component" value="Chromosome"/>
</dbReference>
<evidence type="ECO:0000256" key="14">
    <source>
        <dbReference type="SAM" id="Coils"/>
    </source>
</evidence>
<name>E4RP50_HALHG</name>
<dbReference type="KEGG" id="has:Halsa_0400"/>
<protein>
    <recommendedName>
        <fullName evidence="12">ATP synthase subunit b</fullName>
    </recommendedName>
    <alternativeName>
        <fullName evidence="12">ATP synthase F(0) sector subunit b</fullName>
    </alternativeName>
    <alternativeName>
        <fullName evidence="12">ATPase subunit I</fullName>
    </alternativeName>
    <alternativeName>
        <fullName evidence="12">F-type ATPase subunit b</fullName>
        <shortName evidence="12">F-ATPase subunit b</shortName>
    </alternativeName>
</protein>
<evidence type="ECO:0000256" key="4">
    <source>
        <dbReference type="ARBA" id="ARBA00022692"/>
    </source>
</evidence>
<dbReference type="HOGENOM" id="CLU_079215_4_5_9"/>
<evidence type="ECO:0000256" key="12">
    <source>
        <dbReference type="HAMAP-Rule" id="MF_01398"/>
    </source>
</evidence>
<dbReference type="RefSeq" id="WP_013404981.1">
    <property type="nucleotide sequence ID" value="NC_014654.1"/>
</dbReference>
<dbReference type="CDD" id="cd06503">
    <property type="entry name" value="ATP-synt_Fo_b"/>
    <property type="match status" value="1"/>
</dbReference>
<keyword evidence="4 12" id="KW-0812">Transmembrane</keyword>
<dbReference type="InterPro" id="IPR028987">
    <property type="entry name" value="ATP_synth_B-like_membr_sf"/>
</dbReference>
<dbReference type="Pfam" id="PF00430">
    <property type="entry name" value="ATP-synt_B"/>
    <property type="match status" value="1"/>
</dbReference>
<keyword evidence="9 12" id="KW-0066">ATP synthesis</keyword>
<keyword evidence="16" id="KW-1185">Reference proteome</keyword>
<dbReference type="GO" id="GO:0012505">
    <property type="term" value="C:endomembrane system"/>
    <property type="evidence" value="ECO:0007669"/>
    <property type="project" value="UniProtKB-SubCell"/>
</dbReference>
<evidence type="ECO:0000256" key="9">
    <source>
        <dbReference type="ARBA" id="ARBA00023310"/>
    </source>
</evidence>
<evidence type="ECO:0000256" key="5">
    <source>
        <dbReference type="ARBA" id="ARBA00022781"/>
    </source>
</evidence>
<dbReference type="Gene3D" id="6.10.250.1580">
    <property type="match status" value="1"/>
</dbReference>
<dbReference type="GO" id="GO:0046933">
    <property type="term" value="F:proton-transporting ATP synthase activity, rotational mechanism"/>
    <property type="evidence" value="ECO:0007669"/>
    <property type="project" value="UniProtKB-UniRule"/>
</dbReference>
<dbReference type="InterPro" id="IPR050059">
    <property type="entry name" value="ATP_synthase_B_chain"/>
</dbReference>
<keyword evidence="12" id="KW-1003">Cell membrane</keyword>
<keyword evidence="3 12" id="KW-0138">CF(0)</keyword>
<reference evidence="15 16" key="2">
    <citation type="journal article" date="2011" name="J. Bacteriol.">
        <title>Complete Genome Sequence of the Haloalkaliphilic, Hydrogen Producing Halanaerobium hydrogenoformans.</title>
        <authorList>
            <person name="Brown S.D."/>
            <person name="Begemann M.B."/>
            <person name="Mormile M.R."/>
            <person name="Wall J.D."/>
            <person name="Han C.S."/>
            <person name="Goodwin L.A."/>
            <person name="Pitluck S."/>
            <person name="Land M.L."/>
            <person name="Hauser L.J."/>
            <person name="Elias D.A."/>
        </authorList>
    </citation>
    <scope>NUCLEOTIDE SEQUENCE [LARGE SCALE GENOMIC DNA]</scope>
    <source>
        <strain evidence="16">sapolanicus</strain>
    </source>
</reference>
<comment type="subunit">
    <text evidence="12">F-type ATPases have 2 components, F(1) - the catalytic core - and F(0) - the membrane proton channel. F(1) has five subunits: alpha(3), beta(3), gamma(1), delta(1), epsilon(1). F(0) has three main subunits: a(1), b(2) and c(10-14). The alpha and beta chains form an alternating ring which encloses part of the gamma chain. F(1) is attached to F(0) by a central stalk formed by the gamma and epsilon chains, while a peripheral stalk is formed by the delta and b chains.</text>
</comment>
<dbReference type="STRING" id="656519.Halsa_0400"/>
<dbReference type="EMBL" id="CP002304">
    <property type="protein sequence ID" value="ADQ13875.1"/>
    <property type="molecule type" value="Genomic_DNA"/>
</dbReference>
<dbReference type="InterPro" id="IPR005864">
    <property type="entry name" value="ATP_synth_F0_bsu_bac"/>
</dbReference>
<evidence type="ECO:0000256" key="11">
    <source>
        <dbReference type="ARBA" id="ARBA00037847"/>
    </source>
</evidence>
<evidence type="ECO:0000256" key="7">
    <source>
        <dbReference type="ARBA" id="ARBA00023065"/>
    </source>
</evidence>
<feature type="coiled-coil region" evidence="14">
    <location>
        <begin position="31"/>
        <end position="124"/>
    </location>
</feature>
<evidence type="ECO:0000256" key="13">
    <source>
        <dbReference type="RuleBase" id="RU003848"/>
    </source>
</evidence>
<dbReference type="PANTHER" id="PTHR33445:SF2">
    <property type="entry name" value="ATP SYNTHASE SUBUNIT B', CHLOROPLASTIC"/>
    <property type="match status" value="1"/>
</dbReference>
<proteinExistence type="inferred from homology"/>
<dbReference type="HAMAP" id="MF_01398">
    <property type="entry name" value="ATP_synth_b_bprime"/>
    <property type="match status" value="1"/>
</dbReference>
<keyword evidence="7 12" id="KW-0406">Ion transport</keyword>
<dbReference type="eggNOG" id="COG0711">
    <property type="taxonomic scope" value="Bacteria"/>
</dbReference>
<dbReference type="NCBIfam" id="TIGR01144">
    <property type="entry name" value="ATP_synt_b"/>
    <property type="match status" value="1"/>
</dbReference>
<accession>E4RP50</accession>